<dbReference type="EMBL" id="GL877491">
    <property type="protein sequence ID" value="ELA45887.1"/>
    <property type="molecule type" value="Genomic_DNA"/>
</dbReference>
<accession>L2GRA6</accession>
<dbReference type="HOGENOM" id="CLU_1300524_0_0_1"/>
<protein>
    <submittedName>
        <fullName evidence="1">Uncharacterized protein</fullName>
    </submittedName>
</protein>
<dbReference type="RefSeq" id="XP_008075631.1">
    <property type="nucleotide sequence ID" value="XM_008077440.1"/>
</dbReference>
<dbReference type="GeneID" id="19880483"/>
<dbReference type="VEuPathDB" id="MicrosporidiaDB:VCUG_02623"/>
<proteinExistence type="predicted"/>
<organism evidence="1 2">
    <name type="scientific">Vavraia culicis (isolate floridensis)</name>
    <name type="common">Microsporidian parasite</name>
    <dbReference type="NCBI Taxonomy" id="948595"/>
    <lineage>
        <taxon>Eukaryota</taxon>
        <taxon>Fungi</taxon>
        <taxon>Fungi incertae sedis</taxon>
        <taxon>Microsporidia</taxon>
        <taxon>Pleistophoridae</taxon>
        <taxon>Vavraia</taxon>
    </lineage>
</organism>
<reference evidence="2" key="1">
    <citation type="submission" date="2011-03" db="EMBL/GenBank/DDBJ databases">
        <title>The genome sequence of Vavraia culicis strain floridensis.</title>
        <authorList>
            <consortium name="The Broad Institute Genome Sequencing Platform"/>
            <person name="Cuomo C."/>
            <person name="Becnel J."/>
            <person name="Sanscrainte N."/>
            <person name="Young S.K."/>
            <person name="Zeng Q."/>
            <person name="Gargeya S."/>
            <person name="Fitzgerald M."/>
            <person name="Haas B."/>
            <person name="Abouelleil A."/>
            <person name="Alvarado L."/>
            <person name="Arachchi H.M."/>
            <person name="Berlin A."/>
            <person name="Chapman S.B."/>
            <person name="Gearin G."/>
            <person name="Goldberg J."/>
            <person name="Griggs A."/>
            <person name="Gujja S."/>
            <person name="Hansen M."/>
            <person name="Heiman D."/>
            <person name="Howarth C."/>
            <person name="Larimer J."/>
            <person name="Lui A."/>
            <person name="MacDonald P.J.P."/>
            <person name="McCowen C."/>
            <person name="Montmayeur A."/>
            <person name="Murphy C."/>
            <person name="Neiman D."/>
            <person name="Pearson M."/>
            <person name="Priest M."/>
            <person name="Roberts A."/>
            <person name="Saif S."/>
            <person name="Shea T."/>
            <person name="Sisk P."/>
            <person name="Stolte C."/>
            <person name="Sykes S."/>
            <person name="Wortman J."/>
            <person name="Nusbaum C."/>
            <person name="Birren B."/>
        </authorList>
    </citation>
    <scope>NUCLEOTIDE SEQUENCE [LARGE SCALE GENOMIC DNA]</scope>
    <source>
        <strain evidence="2">floridensis</strain>
    </source>
</reference>
<dbReference type="AlphaFoldDB" id="L2GRA6"/>
<evidence type="ECO:0000313" key="2">
    <source>
        <dbReference type="Proteomes" id="UP000011081"/>
    </source>
</evidence>
<name>L2GRA6_VAVCU</name>
<keyword evidence="2" id="KW-1185">Reference proteome</keyword>
<dbReference type="OMA" id="HERYENI"/>
<gene>
    <name evidence="1" type="ORF">VCUG_02623</name>
</gene>
<evidence type="ECO:0000313" key="1">
    <source>
        <dbReference type="EMBL" id="ELA45887.1"/>
    </source>
</evidence>
<dbReference type="Proteomes" id="UP000011081">
    <property type="component" value="Unassembled WGS sequence"/>
</dbReference>
<sequence>MSASDEESAVTISSELGDEPAVDYKIHKLNGKSVDEIGYLTNKMEIVDEEGLSDMMNNVTLISADETVLAIFITLDVTEARQALHSSIVKAMDKLGLVPGNTSVIISERVMNLPVNEIYRAYGQVLAEHSDYVFISRFRNVSGKDLNDLIVDFPEMKPKELKKLPCNTEELFLIDLCEKCEVVDAKGAHYRVMHVKESGIRNFLTKLSNEIE</sequence>
<dbReference type="InParanoid" id="L2GRA6"/>